<dbReference type="InterPro" id="IPR036236">
    <property type="entry name" value="Znf_C2H2_sf"/>
</dbReference>
<dbReference type="FunFam" id="3.30.160.60:FF:000516">
    <property type="entry name" value="zinc finger protein 771"/>
    <property type="match status" value="1"/>
</dbReference>
<feature type="domain" description="C2H2-type" evidence="13">
    <location>
        <begin position="113"/>
        <end position="140"/>
    </location>
</feature>
<keyword evidence="6" id="KW-0862">Zinc</keyword>
<dbReference type="PANTHER" id="PTHR16515">
    <property type="entry name" value="PR DOMAIN ZINC FINGER PROTEIN"/>
    <property type="match status" value="1"/>
</dbReference>
<evidence type="ECO:0000256" key="9">
    <source>
        <dbReference type="ARBA" id="ARBA00023163"/>
    </source>
</evidence>
<dbReference type="AlphaFoldDB" id="A0AAX7TZ37"/>
<evidence type="ECO:0000256" key="10">
    <source>
        <dbReference type="ARBA" id="ARBA00023242"/>
    </source>
</evidence>
<comment type="subcellular location">
    <subcellularLocation>
        <location evidence="1">Nucleus</location>
    </subcellularLocation>
</comment>
<dbReference type="PROSITE" id="PS00028">
    <property type="entry name" value="ZINC_FINGER_C2H2_1"/>
    <property type="match status" value="5"/>
</dbReference>
<name>A0AAX7TZ37_ASTCA</name>
<dbReference type="Proteomes" id="UP000265100">
    <property type="component" value="Chromosome 19"/>
</dbReference>
<evidence type="ECO:0000256" key="1">
    <source>
        <dbReference type="ARBA" id="ARBA00004123"/>
    </source>
</evidence>
<dbReference type="PROSITE" id="PS50157">
    <property type="entry name" value="ZINC_FINGER_C2H2_2"/>
    <property type="match status" value="6"/>
</dbReference>
<dbReference type="GO" id="GO:1990837">
    <property type="term" value="F:sequence-specific double-stranded DNA binding"/>
    <property type="evidence" value="ECO:0007669"/>
    <property type="project" value="UniProtKB-ARBA"/>
</dbReference>
<sequence>FLHIKEEQEEFWKIRHPHPDTPLQSRTDGEASEFEKTEVSEDGDWQEPLSDCGPEADESNSWLNDSTLTESGVKNDVRCNAAKKFLSCSESGEQFVCKQSLQKHQIHTGERPFGCTECGKRFRYQGNLKMHTKVHADEKPFGCDDCGQRFSRKTNLTRHMRVHTGEKPFGCDECGQRFNHKANLKLHIRVHTGEKPFSCEDCGQRFYHKTDLKRHMRIHTEEKPFVCDHCGKPFRYRCNLRRHMSVHSGEKRFVCSVCGNTSKSFG</sequence>
<reference evidence="14" key="3">
    <citation type="submission" date="2025-08" db="UniProtKB">
        <authorList>
            <consortium name="Ensembl"/>
        </authorList>
    </citation>
    <scope>IDENTIFICATION</scope>
</reference>
<dbReference type="SUPFAM" id="SSF57667">
    <property type="entry name" value="beta-beta-alpha zinc fingers"/>
    <property type="match status" value="4"/>
</dbReference>
<keyword evidence="8" id="KW-0238">DNA-binding</keyword>
<feature type="domain" description="C2H2-type" evidence="13">
    <location>
        <begin position="141"/>
        <end position="168"/>
    </location>
</feature>
<evidence type="ECO:0000313" key="15">
    <source>
        <dbReference type="Proteomes" id="UP000265100"/>
    </source>
</evidence>
<evidence type="ECO:0000256" key="12">
    <source>
        <dbReference type="SAM" id="MobiDB-lite"/>
    </source>
</evidence>
<protein>
    <recommendedName>
        <fullName evidence="13">C2H2-type domain-containing protein</fullName>
    </recommendedName>
</protein>
<keyword evidence="5 11" id="KW-0863">Zinc-finger</keyword>
<dbReference type="Pfam" id="PF00096">
    <property type="entry name" value="zf-C2H2"/>
    <property type="match status" value="5"/>
</dbReference>
<keyword evidence="15" id="KW-1185">Reference proteome</keyword>
<evidence type="ECO:0000256" key="4">
    <source>
        <dbReference type="ARBA" id="ARBA00022737"/>
    </source>
</evidence>
<evidence type="ECO:0000256" key="5">
    <source>
        <dbReference type="ARBA" id="ARBA00022771"/>
    </source>
</evidence>
<dbReference type="GO" id="GO:0005634">
    <property type="term" value="C:nucleus"/>
    <property type="evidence" value="ECO:0007669"/>
    <property type="project" value="UniProtKB-SubCell"/>
</dbReference>
<evidence type="ECO:0000256" key="3">
    <source>
        <dbReference type="ARBA" id="ARBA00022723"/>
    </source>
</evidence>
<feature type="compositionally biased region" description="Basic and acidic residues" evidence="12">
    <location>
        <begin position="27"/>
        <end position="39"/>
    </location>
</feature>
<dbReference type="InterPro" id="IPR013087">
    <property type="entry name" value="Znf_C2H2_type"/>
</dbReference>
<dbReference type="GeneTree" id="ENSGT01150000286959"/>
<feature type="compositionally biased region" description="Basic and acidic residues" evidence="12">
    <location>
        <begin position="1"/>
        <end position="19"/>
    </location>
</feature>
<feature type="domain" description="C2H2-type" evidence="13">
    <location>
        <begin position="86"/>
        <end position="112"/>
    </location>
</feature>
<dbReference type="Ensembl" id="ENSACLT00000070834.1">
    <property type="protein sequence ID" value="ENSACLP00000062618.1"/>
    <property type="gene ID" value="ENSACLG00000037925.1"/>
</dbReference>
<dbReference type="SMART" id="SM00355">
    <property type="entry name" value="ZnF_C2H2"/>
    <property type="match status" value="5"/>
</dbReference>
<keyword evidence="10" id="KW-0539">Nucleus</keyword>
<evidence type="ECO:0000256" key="7">
    <source>
        <dbReference type="ARBA" id="ARBA00023015"/>
    </source>
</evidence>
<feature type="domain" description="C2H2-type" evidence="13">
    <location>
        <begin position="169"/>
        <end position="196"/>
    </location>
</feature>
<evidence type="ECO:0000259" key="13">
    <source>
        <dbReference type="PROSITE" id="PS50157"/>
    </source>
</evidence>
<dbReference type="Gene3D" id="3.30.160.60">
    <property type="entry name" value="Classic Zinc Finger"/>
    <property type="match status" value="6"/>
</dbReference>
<dbReference type="PANTHER" id="PTHR16515:SF49">
    <property type="entry name" value="GASTRULA ZINC FINGER PROTEIN XLCGF49.1-LIKE-RELATED"/>
    <property type="match status" value="1"/>
</dbReference>
<evidence type="ECO:0000256" key="8">
    <source>
        <dbReference type="ARBA" id="ARBA00023125"/>
    </source>
</evidence>
<dbReference type="InterPro" id="IPR050331">
    <property type="entry name" value="Zinc_finger"/>
</dbReference>
<keyword evidence="3" id="KW-0479">Metal-binding</keyword>
<dbReference type="FunFam" id="3.30.160.60:FF:000624">
    <property type="entry name" value="zinc finger protein 697"/>
    <property type="match status" value="1"/>
</dbReference>
<evidence type="ECO:0000256" key="11">
    <source>
        <dbReference type="PROSITE-ProRule" id="PRU00042"/>
    </source>
</evidence>
<feature type="domain" description="C2H2-type" evidence="13">
    <location>
        <begin position="197"/>
        <end position="224"/>
    </location>
</feature>
<dbReference type="FunFam" id="3.30.160.60:FF:000303">
    <property type="entry name" value="Zinc finger protein 41"/>
    <property type="match status" value="1"/>
</dbReference>
<proteinExistence type="inferred from homology"/>
<keyword evidence="9" id="KW-0804">Transcription</keyword>
<comment type="similarity">
    <text evidence="2">Belongs to the krueppel C2H2-type zinc-finger protein family.</text>
</comment>
<dbReference type="GO" id="GO:0010468">
    <property type="term" value="P:regulation of gene expression"/>
    <property type="evidence" value="ECO:0007669"/>
    <property type="project" value="TreeGrafter"/>
</dbReference>
<feature type="region of interest" description="Disordered" evidence="12">
    <location>
        <begin position="1"/>
        <end position="67"/>
    </location>
</feature>
<evidence type="ECO:0000256" key="2">
    <source>
        <dbReference type="ARBA" id="ARBA00006991"/>
    </source>
</evidence>
<dbReference type="FunFam" id="3.30.160.60:FF:001480">
    <property type="entry name" value="Si:cabz01071911.3"/>
    <property type="match status" value="2"/>
</dbReference>
<reference evidence="15" key="2">
    <citation type="submission" date="2023-03" db="EMBL/GenBank/DDBJ databases">
        <authorList>
            <consortium name="Wellcome Sanger Institute Data Sharing"/>
        </authorList>
    </citation>
    <scope>NUCLEOTIDE SEQUENCE [LARGE SCALE GENOMIC DNA]</scope>
</reference>
<keyword evidence="7" id="KW-0805">Transcription regulation</keyword>
<reference evidence="14 15" key="1">
    <citation type="submission" date="2018-05" db="EMBL/GenBank/DDBJ databases">
        <authorList>
            <person name="Datahose"/>
        </authorList>
    </citation>
    <scope>NUCLEOTIDE SEQUENCE</scope>
</reference>
<organism evidence="14 15">
    <name type="scientific">Astatotilapia calliptera</name>
    <name type="common">Eastern happy</name>
    <name type="synonym">Chromis callipterus</name>
    <dbReference type="NCBI Taxonomy" id="8154"/>
    <lineage>
        <taxon>Eukaryota</taxon>
        <taxon>Metazoa</taxon>
        <taxon>Chordata</taxon>
        <taxon>Craniata</taxon>
        <taxon>Vertebrata</taxon>
        <taxon>Euteleostomi</taxon>
        <taxon>Actinopterygii</taxon>
        <taxon>Neopterygii</taxon>
        <taxon>Teleostei</taxon>
        <taxon>Neoteleostei</taxon>
        <taxon>Acanthomorphata</taxon>
        <taxon>Ovalentaria</taxon>
        <taxon>Cichlomorphae</taxon>
        <taxon>Cichliformes</taxon>
        <taxon>Cichlidae</taxon>
        <taxon>African cichlids</taxon>
        <taxon>Pseudocrenilabrinae</taxon>
        <taxon>Haplochromini</taxon>
        <taxon>Astatotilapia</taxon>
    </lineage>
</organism>
<accession>A0AAX7TZ37</accession>
<evidence type="ECO:0000256" key="6">
    <source>
        <dbReference type="ARBA" id="ARBA00022833"/>
    </source>
</evidence>
<reference evidence="14" key="4">
    <citation type="submission" date="2025-09" db="UniProtKB">
        <authorList>
            <consortium name="Ensembl"/>
        </authorList>
    </citation>
    <scope>IDENTIFICATION</scope>
</reference>
<dbReference type="GO" id="GO:0008270">
    <property type="term" value="F:zinc ion binding"/>
    <property type="evidence" value="ECO:0007669"/>
    <property type="project" value="UniProtKB-KW"/>
</dbReference>
<evidence type="ECO:0000313" key="14">
    <source>
        <dbReference type="Ensembl" id="ENSACLP00000062618.1"/>
    </source>
</evidence>
<feature type="domain" description="C2H2-type" evidence="13">
    <location>
        <begin position="225"/>
        <end position="252"/>
    </location>
</feature>
<keyword evidence="4" id="KW-0677">Repeat</keyword>